<dbReference type="VEuPathDB" id="AmoebaDB:EHI_111730"/>
<dbReference type="EMBL" id="BDEQ01000001">
    <property type="protein sequence ID" value="GAT96558.1"/>
    <property type="molecule type" value="Genomic_DNA"/>
</dbReference>
<reference evidence="10 11" key="1">
    <citation type="submission" date="2016-05" db="EMBL/GenBank/DDBJ databases">
        <title>First whole genome sequencing of Entamoeba histolytica HM1:IMSS-clone-6.</title>
        <authorList>
            <person name="Mukherjee Avik.K."/>
            <person name="Izumyama S."/>
            <person name="Nakada-Tsukui K."/>
            <person name="Nozaki T."/>
        </authorList>
    </citation>
    <scope>NUCLEOTIDE SEQUENCE [LARGE SCALE GENOMIC DNA]</scope>
    <source>
        <strain evidence="10 11">HM1:IMSS clone 6</strain>
    </source>
</reference>
<keyword evidence="5" id="KW-0653">Protein transport</keyword>
<evidence type="ECO:0000256" key="8">
    <source>
        <dbReference type="ARBA" id="ARBA00023136"/>
    </source>
</evidence>
<protein>
    <submittedName>
        <fullName evidence="10">Uncharacterized protein</fullName>
    </submittedName>
</protein>
<evidence type="ECO:0000256" key="4">
    <source>
        <dbReference type="ARBA" id="ARBA00022692"/>
    </source>
</evidence>
<keyword evidence="3" id="KW-0813">Transport</keyword>
<feature type="transmembrane region" description="Helical" evidence="9">
    <location>
        <begin position="83"/>
        <end position="101"/>
    </location>
</feature>
<evidence type="ECO:0000256" key="7">
    <source>
        <dbReference type="ARBA" id="ARBA00023034"/>
    </source>
</evidence>
<feature type="transmembrane region" description="Helical" evidence="9">
    <location>
        <begin position="55"/>
        <end position="77"/>
    </location>
</feature>
<evidence type="ECO:0000313" key="10">
    <source>
        <dbReference type="EMBL" id="GAT96558.1"/>
    </source>
</evidence>
<comment type="similarity">
    <text evidence="2">Belongs to the SYS1 family.</text>
</comment>
<evidence type="ECO:0000256" key="9">
    <source>
        <dbReference type="SAM" id="Phobius"/>
    </source>
</evidence>
<dbReference type="Proteomes" id="UP000078387">
    <property type="component" value="Unassembled WGS sequence"/>
</dbReference>
<dbReference type="Pfam" id="PF09801">
    <property type="entry name" value="SYS1"/>
    <property type="match status" value="1"/>
</dbReference>
<dbReference type="GO" id="GO:0034067">
    <property type="term" value="P:protein localization to Golgi apparatus"/>
    <property type="evidence" value="ECO:0007669"/>
    <property type="project" value="TreeGrafter"/>
</dbReference>
<evidence type="ECO:0000313" key="11">
    <source>
        <dbReference type="Proteomes" id="UP000078387"/>
    </source>
</evidence>
<dbReference type="VEuPathDB" id="AmoebaDB:EHI7A_122730"/>
<dbReference type="PANTHER" id="PTHR12952">
    <property type="entry name" value="SYS1"/>
    <property type="match status" value="1"/>
</dbReference>
<keyword evidence="7" id="KW-0333">Golgi apparatus</keyword>
<dbReference type="VEuPathDB" id="AmoebaDB:KM1_055220"/>
<dbReference type="AlphaFoldDB" id="A0A175JT06"/>
<dbReference type="PANTHER" id="PTHR12952:SF0">
    <property type="entry name" value="PROTEIN SYS1 HOMOLOG"/>
    <property type="match status" value="1"/>
</dbReference>
<dbReference type="InterPro" id="IPR019185">
    <property type="entry name" value="Integral_membrane_SYS1-rel"/>
</dbReference>
<sequence>MVIVLILPIESKLKFLFSFTNLTLNNKIYLFCYVLNSLPLSIGIRFIVERFKVCWDYSFTVFFIHYILTSIISMTFIPTGSWILVNIVVCIITTLLAEFLCKRYELQDISFTNTQLLTPIQLKSISID</sequence>
<comment type="subcellular location">
    <subcellularLocation>
        <location evidence="1">Golgi apparatus membrane</location>
        <topology evidence="1">Multi-pass membrane protein</topology>
    </subcellularLocation>
</comment>
<accession>A0A175JT06</accession>
<dbReference type="VEuPathDB" id="AmoebaDB:EHI8A_131630"/>
<evidence type="ECO:0000256" key="5">
    <source>
        <dbReference type="ARBA" id="ARBA00022927"/>
    </source>
</evidence>
<dbReference type="GO" id="GO:0005829">
    <property type="term" value="C:cytosol"/>
    <property type="evidence" value="ECO:0007669"/>
    <property type="project" value="GOC"/>
</dbReference>
<dbReference type="GO" id="GO:0000139">
    <property type="term" value="C:Golgi membrane"/>
    <property type="evidence" value="ECO:0007669"/>
    <property type="project" value="UniProtKB-SubCell"/>
</dbReference>
<keyword evidence="4 9" id="KW-0812">Transmembrane</keyword>
<evidence type="ECO:0000256" key="2">
    <source>
        <dbReference type="ARBA" id="ARBA00008160"/>
    </source>
</evidence>
<dbReference type="VEuPathDB" id="AmoebaDB:EHI5A_034320"/>
<organism evidence="10 11">
    <name type="scientific">Entamoeba histolytica</name>
    <dbReference type="NCBI Taxonomy" id="5759"/>
    <lineage>
        <taxon>Eukaryota</taxon>
        <taxon>Amoebozoa</taxon>
        <taxon>Evosea</taxon>
        <taxon>Archamoebae</taxon>
        <taxon>Mastigamoebida</taxon>
        <taxon>Entamoebidae</taxon>
        <taxon>Entamoeba</taxon>
    </lineage>
</organism>
<dbReference type="GO" id="GO:0006895">
    <property type="term" value="P:Golgi to endosome transport"/>
    <property type="evidence" value="ECO:0007669"/>
    <property type="project" value="TreeGrafter"/>
</dbReference>
<evidence type="ECO:0000256" key="6">
    <source>
        <dbReference type="ARBA" id="ARBA00022989"/>
    </source>
</evidence>
<dbReference type="GO" id="GO:0005802">
    <property type="term" value="C:trans-Golgi network"/>
    <property type="evidence" value="ECO:0007669"/>
    <property type="project" value="TreeGrafter"/>
</dbReference>
<evidence type="ECO:0000256" key="3">
    <source>
        <dbReference type="ARBA" id="ARBA00022448"/>
    </source>
</evidence>
<proteinExistence type="inferred from homology"/>
<keyword evidence="6 9" id="KW-1133">Transmembrane helix</keyword>
<gene>
    <name evidence="10" type="ORF">CL6EHI_111730</name>
</gene>
<comment type="caution">
    <text evidence="10">The sequence shown here is derived from an EMBL/GenBank/DDBJ whole genome shotgun (WGS) entry which is preliminary data.</text>
</comment>
<dbReference type="GO" id="GO:0043001">
    <property type="term" value="P:Golgi to plasma membrane protein transport"/>
    <property type="evidence" value="ECO:0007669"/>
    <property type="project" value="TreeGrafter"/>
</dbReference>
<name>A0A175JT06_ENTHI</name>
<feature type="transmembrane region" description="Helical" evidence="9">
    <location>
        <begin position="28"/>
        <end position="48"/>
    </location>
</feature>
<keyword evidence="8 9" id="KW-0472">Membrane</keyword>
<evidence type="ECO:0000256" key="1">
    <source>
        <dbReference type="ARBA" id="ARBA00004653"/>
    </source>
</evidence>